<keyword evidence="4 6" id="KW-1133">Transmembrane helix</keyword>
<feature type="transmembrane region" description="Helical" evidence="6">
    <location>
        <begin position="20"/>
        <end position="38"/>
    </location>
</feature>
<feature type="transmembrane region" description="Helical" evidence="6">
    <location>
        <begin position="358"/>
        <end position="376"/>
    </location>
</feature>
<dbReference type="Gene3D" id="3.40.1710.10">
    <property type="entry name" value="abc type-2 transporter like domain"/>
    <property type="match status" value="1"/>
</dbReference>
<feature type="domain" description="ABC-2 type transporter transmembrane" evidence="7">
    <location>
        <begin position="19"/>
        <end position="402"/>
    </location>
</feature>
<dbReference type="Proteomes" id="UP000237040">
    <property type="component" value="Unassembled WGS sequence"/>
</dbReference>
<dbReference type="Pfam" id="PF12698">
    <property type="entry name" value="ABC2_membrane_3"/>
    <property type="match status" value="1"/>
</dbReference>
<feature type="transmembrane region" description="Helical" evidence="6">
    <location>
        <begin position="326"/>
        <end position="346"/>
    </location>
</feature>
<organism evidence="8 9">
    <name type="scientific">Caldisericum exile</name>
    <dbReference type="NCBI Taxonomy" id="693075"/>
    <lineage>
        <taxon>Bacteria</taxon>
        <taxon>Pseudomonadati</taxon>
        <taxon>Caldisericota/Cryosericota group</taxon>
        <taxon>Caldisericota</taxon>
        <taxon>Caldisericia</taxon>
        <taxon>Caldisericales</taxon>
        <taxon>Caldisericaceae</taxon>
        <taxon>Caldisericum</taxon>
    </lineage>
</organism>
<evidence type="ECO:0000256" key="1">
    <source>
        <dbReference type="ARBA" id="ARBA00004651"/>
    </source>
</evidence>
<evidence type="ECO:0000256" key="5">
    <source>
        <dbReference type="ARBA" id="ARBA00023136"/>
    </source>
</evidence>
<sequence>MKNLLNLLKKDIREILTPQLLVPLVIVVIFYGLIGNVVQTETKKATNPEPVLVVDYDKSVISNQFIENLKSVALPEVYYGGIVDPINYATSKKIDVIIEIPQGFESNIKSFKQPEIKIYSVIKGISVMSVSQPARVKSVVSAISETLSDMYIKNFTNIDPRIVKNPIALKEYVVVNGKQSEASPEMVSNLLMSQVIFIPIILAFVIIFASQMIVSLIASEKENKTLETLMTVPVKRPYIVLSKMLASSIMALIISAFYLVGMRSYFSGISQGQFSNAQSSSILKALNLVYTPTQYFYIGLLLFLTILSSLALASILAVFAEDTKSAQMYLTPLMILIMIPYFLSLFTNIDTLSIPLKILVYLIPFSYPFIASQKILFGSKSIVYIGVLYLTLFSAIAILIATKIISSDRIFTTKVKKATFHLLGR</sequence>
<dbReference type="InterPro" id="IPR013525">
    <property type="entry name" value="ABC2_TM"/>
</dbReference>
<evidence type="ECO:0000313" key="8">
    <source>
        <dbReference type="EMBL" id="PMP67038.1"/>
    </source>
</evidence>
<dbReference type="EMBL" id="PNIL01000058">
    <property type="protein sequence ID" value="PMP67038.1"/>
    <property type="molecule type" value="Genomic_DNA"/>
</dbReference>
<name>A0A2J6WDY3_9BACT</name>
<feature type="transmembrane region" description="Helical" evidence="6">
    <location>
        <begin position="295"/>
        <end position="320"/>
    </location>
</feature>
<dbReference type="InterPro" id="IPR051449">
    <property type="entry name" value="ABC-2_transporter_component"/>
</dbReference>
<reference evidence="8 9" key="1">
    <citation type="submission" date="2018-01" db="EMBL/GenBank/DDBJ databases">
        <title>Metagenomic assembled genomes from two thermal pools in the Uzon Caldera, Kamchatka, Russia.</title>
        <authorList>
            <person name="Wilkins L."/>
            <person name="Ettinger C."/>
        </authorList>
    </citation>
    <scope>NUCLEOTIDE SEQUENCE [LARGE SCALE GENOMIC DNA]</scope>
    <source>
        <strain evidence="8">ZAV-07</strain>
    </source>
</reference>
<feature type="transmembrane region" description="Helical" evidence="6">
    <location>
        <begin position="238"/>
        <end position="260"/>
    </location>
</feature>
<dbReference type="GO" id="GO:0005886">
    <property type="term" value="C:plasma membrane"/>
    <property type="evidence" value="ECO:0007669"/>
    <property type="project" value="UniProtKB-SubCell"/>
</dbReference>
<keyword evidence="5 6" id="KW-0472">Membrane</keyword>
<dbReference type="GO" id="GO:0140359">
    <property type="term" value="F:ABC-type transporter activity"/>
    <property type="evidence" value="ECO:0007669"/>
    <property type="project" value="InterPro"/>
</dbReference>
<gene>
    <name evidence="8" type="ORF">C0189_03885</name>
</gene>
<dbReference type="AlphaFoldDB" id="A0A2J6WDY3"/>
<evidence type="ECO:0000259" key="7">
    <source>
        <dbReference type="Pfam" id="PF12698"/>
    </source>
</evidence>
<protein>
    <submittedName>
        <fullName evidence="8">ABC transporter permease</fullName>
    </submittedName>
</protein>
<comment type="subcellular location">
    <subcellularLocation>
        <location evidence="1">Cell membrane</location>
        <topology evidence="1">Multi-pass membrane protein</topology>
    </subcellularLocation>
</comment>
<keyword evidence="3 6" id="KW-0812">Transmembrane</keyword>
<evidence type="ECO:0000313" key="9">
    <source>
        <dbReference type="Proteomes" id="UP000237040"/>
    </source>
</evidence>
<evidence type="ECO:0000256" key="4">
    <source>
        <dbReference type="ARBA" id="ARBA00022989"/>
    </source>
</evidence>
<dbReference type="PANTHER" id="PTHR30294">
    <property type="entry name" value="MEMBRANE COMPONENT OF ABC TRANSPORTER YHHJ-RELATED"/>
    <property type="match status" value="1"/>
</dbReference>
<keyword evidence="2" id="KW-1003">Cell membrane</keyword>
<comment type="caution">
    <text evidence="8">The sequence shown here is derived from an EMBL/GenBank/DDBJ whole genome shotgun (WGS) entry which is preliminary data.</text>
</comment>
<accession>A0A2J6WDY3</accession>
<dbReference type="PANTHER" id="PTHR30294:SF29">
    <property type="entry name" value="MULTIDRUG ABC TRANSPORTER PERMEASE YBHS-RELATED"/>
    <property type="match status" value="1"/>
</dbReference>
<feature type="transmembrane region" description="Helical" evidence="6">
    <location>
        <begin position="382"/>
        <end position="401"/>
    </location>
</feature>
<evidence type="ECO:0000256" key="3">
    <source>
        <dbReference type="ARBA" id="ARBA00022692"/>
    </source>
</evidence>
<proteinExistence type="predicted"/>
<feature type="transmembrane region" description="Helical" evidence="6">
    <location>
        <begin position="195"/>
        <end position="218"/>
    </location>
</feature>
<evidence type="ECO:0000256" key="2">
    <source>
        <dbReference type="ARBA" id="ARBA00022475"/>
    </source>
</evidence>
<evidence type="ECO:0000256" key="6">
    <source>
        <dbReference type="SAM" id="Phobius"/>
    </source>
</evidence>